<organism evidence="1 2">
    <name type="scientific">Oceanococcus atlanticus</name>
    <dbReference type="NCBI Taxonomy" id="1317117"/>
    <lineage>
        <taxon>Bacteria</taxon>
        <taxon>Pseudomonadati</taxon>
        <taxon>Pseudomonadota</taxon>
        <taxon>Gammaproteobacteria</taxon>
        <taxon>Chromatiales</taxon>
        <taxon>Oceanococcaceae</taxon>
        <taxon>Oceanococcus</taxon>
    </lineage>
</organism>
<accession>A0A1Y1SGG8</accession>
<keyword evidence="2" id="KW-1185">Reference proteome</keyword>
<protein>
    <recommendedName>
        <fullName evidence="3">Ferritin-like domain-containing protein</fullName>
    </recommendedName>
</protein>
<dbReference type="Proteomes" id="UP000192342">
    <property type="component" value="Unassembled WGS sequence"/>
</dbReference>
<name>A0A1Y1SGG8_9GAMM</name>
<dbReference type="EMBL" id="AQQV01000001">
    <property type="protein sequence ID" value="ORE88289.1"/>
    <property type="molecule type" value="Genomic_DNA"/>
</dbReference>
<dbReference type="OrthoDB" id="6258671at2"/>
<evidence type="ECO:0008006" key="3">
    <source>
        <dbReference type="Google" id="ProtNLM"/>
    </source>
</evidence>
<gene>
    <name evidence="1" type="ORF">ATO7_00400</name>
</gene>
<evidence type="ECO:0000313" key="1">
    <source>
        <dbReference type="EMBL" id="ORE88289.1"/>
    </source>
</evidence>
<reference evidence="1 2" key="1">
    <citation type="submission" date="2013-04" db="EMBL/GenBank/DDBJ databases">
        <title>Oceanococcus atlanticus 22II-S10r2 Genome Sequencing.</title>
        <authorList>
            <person name="Lai Q."/>
            <person name="Li G."/>
            <person name="Shao Z."/>
        </authorList>
    </citation>
    <scope>NUCLEOTIDE SEQUENCE [LARGE SCALE GENOMIC DNA]</scope>
    <source>
        <strain evidence="1 2">22II-S10r2</strain>
    </source>
</reference>
<dbReference type="RefSeq" id="WP_083558946.1">
    <property type="nucleotide sequence ID" value="NZ_AQQV01000001.1"/>
</dbReference>
<dbReference type="AlphaFoldDB" id="A0A1Y1SGG8"/>
<evidence type="ECO:0000313" key="2">
    <source>
        <dbReference type="Proteomes" id="UP000192342"/>
    </source>
</evidence>
<sequence>MSENFEASFDEQLQAIQAEAEDIHADLAHLPAALSQPQGITPFCFDVPDPDLTAEDPASILAGLAWEPRSRERAATMMADYCDTQATEMSLLGGIADKQQEAAARILAVLVCAEESAINIFHHECNRLSPEETAYNHRALREIESEERVHNWLIHQARGHLPVPDDVPQIRRRTRRLFMRVASRDLGTHFARITGLDSGVCISLTALLSSGDVRKHTGFARLIKHIRRDEATHVKKSRDHAVALGFSEDSFHDAYDLTRAGMVGMLEPIAGSFEDMGVDPDRLFGRLLRFQGSRMPDSVELND</sequence>
<comment type="caution">
    <text evidence="1">The sequence shown here is derived from an EMBL/GenBank/DDBJ whole genome shotgun (WGS) entry which is preliminary data.</text>
</comment>
<proteinExistence type="predicted"/>